<dbReference type="Proteomes" id="UP000541444">
    <property type="component" value="Unassembled WGS sequence"/>
</dbReference>
<dbReference type="PANTHER" id="PTHR48258">
    <property type="entry name" value="DUF4218 DOMAIN-CONTAINING PROTEIN-RELATED"/>
    <property type="match status" value="1"/>
</dbReference>
<feature type="domain" description="DUF4216" evidence="1">
    <location>
        <begin position="182"/>
        <end position="255"/>
    </location>
</feature>
<accession>A0A7J7LMM4</accession>
<comment type="caution">
    <text evidence="2">The sequence shown here is derived from an EMBL/GenBank/DDBJ whole genome shotgun (WGS) entry which is preliminary data.</text>
</comment>
<dbReference type="Pfam" id="PF13952">
    <property type="entry name" value="DUF4216"/>
    <property type="match status" value="1"/>
</dbReference>
<organism evidence="2 3">
    <name type="scientific">Kingdonia uniflora</name>
    <dbReference type="NCBI Taxonomy" id="39325"/>
    <lineage>
        <taxon>Eukaryota</taxon>
        <taxon>Viridiplantae</taxon>
        <taxon>Streptophyta</taxon>
        <taxon>Embryophyta</taxon>
        <taxon>Tracheophyta</taxon>
        <taxon>Spermatophyta</taxon>
        <taxon>Magnoliopsida</taxon>
        <taxon>Ranunculales</taxon>
        <taxon>Circaeasteraceae</taxon>
        <taxon>Kingdonia</taxon>
    </lineage>
</organism>
<dbReference type="InterPro" id="IPR025312">
    <property type="entry name" value="DUF4216"/>
</dbReference>
<reference evidence="2 3" key="1">
    <citation type="journal article" date="2020" name="IScience">
        <title>Genome Sequencing of the Endangered Kingdonia uniflora (Circaeasteraceae, Ranunculales) Reveals Potential Mechanisms of Evolutionary Specialization.</title>
        <authorList>
            <person name="Sun Y."/>
            <person name="Deng T."/>
            <person name="Zhang A."/>
            <person name="Moore M.J."/>
            <person name="Landis J.B."/>
            <person name="Lin N."/>
            <person name="Zhang H."/>
            <person name="Zhang X."/>
            <person name="Huang J."/>
            <person name="Zhang X."/>
            <person name="Sun H."/>
            <person name="Wang H."/>
        </authorList>
    </citation>
    <scope>NUCLEOTIDE SEQUENCE [LARGE SCALE GENOMIC DNA]</scope>
    <source>
        <strain evidence="2">TB1705</strain>
        <tissue evidence="2">Leaf</tissue>
    </source>
</reference>
<evidence type="ECO:0000313" key="2">
    <source>
        <dbReference type="EMBL" id="KAF6143906.1"/>
    </source>
</evidence>
<proteinExistence type="predicted"/>
<evidence type="ECO:0000313" key="3">
    <source>
        <dbReference type="Proteomes" id="UP000541444"/>
    </source>
</evidence>
<dbReference type="EMBL" id="JACGCM010002161">
    <property type="protein sequence ID" value="KAF6143906.1"/>
    <property type="molecule type" value="Genomic_DNA"/>
</dbReference>
<sequence length="338" mass="38473">MLTGEVMLKMREPEMEVIRTGDSSIPNEANDYIYENEYGGDFGQVGPGKSLVLSSIEYEHARKWVIGSHPHFDDWKSRHNDFLKHRKTAGKRKSGHVRAEFTESDDLGFHDIVRGPLAFVTRYNKYCVNGFLFITKDYEATKVNMNSGVRTTCATTLHSSSKDKDLTDESATYYDALRDIVELECREGYKPLLFKCDWVKVTKGVKVDEVAKLKLVKLLKFTRSDQVGDTPFILAEHAKQVFYSEDPLDPDWHVVLETLAKIYVEDEISLMSEQPNLAVADLNPSNNEPIAEDYLIFDDLDDSYAIIEKTRKGGEKITLLDNCIILGLRVVLSCVFIH</sequence>
<name>A0A7J7LMM4_9MAGN</name>
<gene>
    <name evidence="2" type="ORF">GIB67_001700</name>
</gene>
<dbReference type="OrthoDB" id="1709318at2759"/>
<keyword evidence="3" id="KW-1185">Reference proteome</keyword>
<protein>
    <recommendedName>
        <fullName evidence="1">DUF4216 domain-containing protein</fullName>
    </recommendedName>
</protein>
<dbReference type="AlphaFoldDB" id="A0A7J7LMM4"/>
<evidence type="ECO:0000259" key="1">
    <source>
        <dbReference type="Pfam" id="PF13952"/>
    </source>
</evidence>